<name>A0ABW0PDR6_9BURK</name>
<keyword evidence="3" id="KW-1185">Reference proteome</keyword>
<evidence type="ECO:0000313" key="2">
    <source>
        <dbReference type="EMBL" id="MFC5510800.1"/>
    </source>
</evidence>
<comment type="caution">
    <text evidence="2">The sequence shown here is derived from an EMBL/GenBank/DDBJ whole genome shotgun (WGS) entry which is preliminary data.</text>
</comment>
<gene>
    <name evidence="2" type="ORF">ACFPOU_06655</name>
</gene>
<accession>A0ABW0PDR6</accession>
<sequence length="114" mass="12966">MKSNMLIAAMIAMASATFSATAGQDEAQRQMIQRAMAAKLKLQQAEAARGEKRKALMTEHMKMMQEMMAQMATMKPKPGLSPQEHEAWMAEHQKLMQQMLDQMQGQHQLIMQMK</sequence>
<keyword evidence="1" id="KW-0732">Signal</keyword>
<dbReference type="RefSeq" id="WP_379718485.1">
    <property type="nucleotide sequence ID" value="NZ_JBHSMS010000023.1"/>
</dbReference>
<reference evidence="3" key="1">
    <citation type="journal article" date="2019" name="Int. J. Syst. Evol. Microbiol.">
        <title>The Global Catalogue of Microorganisms (GCM) 10K type strain sequencing project: providing services to taxonomists for standard genome sequencing and annotation.</title>
        <authorList>
            <consortium name="The Broad Institute Genomics Platform"/>
            <consortium name="The Broad Institute Genome Sequencing Center for Infectious Disease"/>
            <person name="Wu L."/>
            <person name="Ma J."/>
        </authorList>
    </citation>
    <scope>NUCLEOTIDE SEQUENCE [LARGE SCALE GENOMIC DNA]</scope>
    <source>
        <strain evidence="3">CCUG 38813</strain>
    </source>
</reference>
<evidence type="ECO:0000256" key="1">
    <source>
        <dbReference type="SAM" id="SignalP"/>
    </source>
</evidence>
<feature type="signal peptide" evidence="1">
    <location>
        <begin position="1"/>
        <end position="22"/>
    </location>
</feature>
<evidence type="ECO:0000313" key="3">
    <source>
        <dbReference type="Proteomes" id="UP001596031"/>
    </source>
</evidence>
<proteinExistence type="predicted"/>
<dbReference type="Proteomes" id="UP001596031">
    <property type="component" value="Unassembled WGS sequence"/>
</dbReference>
<organism evidence="2 3">
    <name type="scientific">Massilia jejuensis</name>
    <dbReference type="NCBI Taxonomy" id="648894"/>
    <lineage>
        <taxon>Bacteria</taxon>
        <taxon>Pseudomonadati</taxon>
        <taxon>Pseudomonadota</taxon>
        <taxon>Betaproteobacteria</taxon>
        <taxon>Burkholderiales</taxon>
        <taxon>Oxalobacteraceae</taxon>
        <taxon>Telluria group</taxon>
        <taxon>Massilia</taxon>
    </lineage>
</organism>
<protein>
    <submittedName>
        <fullName evidence="2">Uncharacterized protein</fullName>
    </submittedName>
</protein>
<feature type="chain" id="PRO_5046596156" evidence="1">
    <location>
        <begin position="23"/>
        <end position="114"/>
    </location>
</feature>
<dbReference type="EMBL" id="JBHSMS010000023">
    <property type="protein sequence ID" value="MFC5510800.1"/>
    <property type="molecule type" value="Genomic_DNA"/>
</dbReference>